<dbReference type="EMBL" id="MK142312">
    <property type="protein sequence ID" value="QAX87815.1"/>
    <property type="molecule type" value="mRNA"/>
</dbReference>
<evidence type="ECO:0000256" key="2">
    <source>
        <dbReference type="ARBA" id="ARBA00006370"/>
    </source>
</evidence>
<feature type="signal peptide" evidence="6">
    <location>
        <begin position="1"/>
        <end position="19"/>
    </location>
</feature>
<comment type="similarity">
    <text evidence="2">Belongs to the NPC2 family.</text>
</comment>
<dbReference type="CDD" id="cd00916">
    <property type="entry name" value="Npc2_like"/>
    <property type="match status" value="1"/>
</dbReference>
<proteinExistence type="evidence at transcript level"/>
<keyword evidence="5" id="KW-1015">Disulfide bond</keyword>
<name>A0A411AIU1_9ARAC</name>
<evidence type="ECO:0000256" key="1">
    <source>
        <dbReference type="ARBA" id="ARBA00004613"/>
    </source>
</evidence>
<dbReference type="PANTHER" id="PTHR11306">
    <property type="entry name" value="NIEMANN PICK TYPE C2 PROTEIN NPC2-RELATED"/>
    <property type="match status" value="1"/>
</dbReference>
<dbReference type="SUPFAM" id="SSF81296">
    <property type="entry name" value="E set domains"/>
    <property type="match status" value="1"/>
</dbReference>
<dbReference type="AlphaFoldDB" id="A0A411AIU1"/>
<dbReference type="PROSITE" id="PS51257">
    <property type="entry name" value="PROKAR_LIPOPROTEIN"/>
    <property type="match status" value="1"/>
</dbReference>
<keyword evidence="4 6" id="KW-0732">Signal</keyword>
<dbReference type="PANTHER" id="PTHR11306:SF68">
    <property type="entry name" value="NPC INTRACELLULAR CHOLESTEROL TRANSPORTER 2"/>
    <property type="match status" value="1"/>
</dbReference>
<evidence type="ECO:0000256" key="3">
    <source>
        <dbReference type="ARBA" id="ARBA00022525"/>
    </source>
</evidence>
<accession>A0A411AIU1</accession>
<dbReference type="SMART" id="SM00737">
    <property type="entry name" value="ML"/>
    <property type="match status" value="1"/>
</dbReference>
<dbReference type="InterPro" id="IPR003172">
    <property type="entry name" value="ML_dom"/>
</dbReference>
<organism evidence="8">
    <name type="scientific">Pardosa pseudoannulata</name>
    <dbReference type="NCBI Taxonomy" id="330961"/>
    <lineage>
        <taxon>Eukaryota</taxon>
        <taxon>Metazoa</taxon>
        <taxon>Ecdysozoa</taxon>
        <taxon>Arthropoda</taxon>
        <taxon>Chelicerata</taxon>
        <taxon>Arachnida</taxon>
        <taxon>Araneae</taxon>
        <taxon>Araneomorphae</taxon>
        <taxon>Entelegynae</taxon>
        <taxon>Lycosoidea</taxon>
        <taxon>Lycosidae</taxon>
        <taxon>Pardosa</taxon>
    </lineage>
</organism>
<dbReference type="FunFam" id="2.60.40.770:FF:000001">
    <property type="entry name" value="NPC intracellular cholesterol transporter 2"/>
    <property type="match status" value="1"/>
</dbReference>
<protein>
    <submittedName>
        <fullName evidence="8">NPC2-6</fullName>
    </submittedName>
</protein>
<evidence type="ECO:0000256" key="5">
    <source>
        <dbReference type="ARBA" id="ARBA00023157"/>
    </source>
</evidence>
<feature type="domain" description="MD-2-related lipid-recognition" evidence="7">
    <location>
        <begin position="22"/>
        <end position="145"/>
    </location>
</feature>
<feature type="chain" id="PRO_5018971810" evidence="6">
    <location>
        <begin position="20"/>
        <end position="148"/>
    </location>
</feature>
<reference evidence="8" key="1">
    <citation type="journal article" date="2019" name="Comp. Biochem. Physiol. Part D Genomics Proteomics">
        <title>Niemann-Pick proteins type C2 are identified as olfactory related genes of Pardosa pseudoannulata by transcriptome and expression profile analysis.</title>
        <authorList>
            <person name="Xiu C."/>
            <person name="Xiao Y."/>
            <person name="Zhang S."/>
            <person name="Bao H."/>
            <person name="Liu Z."/>
            <person name="Zhang Y."/>
        </authorList>
    </citation>
    <scope>NUCLEOTIDE SEQUENCE</scope>
</reference>
<keyword evidence="3" id="KW-0964">Secreted</keyword>
<dbReference type="Pfam" id="PF02221">
    <property type="entry name" value="E1_DerP2_DerF2"/>
    <property type="match status" value="1"/>
</dbReference>
<dbReference type="GO" id="GO:0032934">
    <property type="term" value="F:sterol binding"/>
    <property type="evidence" value="ECO:0007669"/>
    <property type="project" value="InterPro"/>
</dbReference>
<evidence type="ECO:0000259" key="7">
    <source>
        <dbReference type="SMART" id="SM00737"/>
    </source>
</evidence>
<dbReference type="InterPro" id="IPR039670">
    <property type="entry name" value="NPC2-like"/>
</dbReference>
<dbReference type="InterPro" id="IPR014756">
    <property type="entry name" value="Ig_E-set"/>
</dbReference>
<sequence>MNRLFAWILLTTLAACSFASPYEDCGSDSGQVTAVEVSGCDDGQESCTLKRGTNAQITIKFNSKTDTKSLTGVVHGLVAGIPVPFPLPNPNACKAGVSCPVKSGQSYTYSDKLEIKTIYPPLSLKVRYELRGEKNDDLVCVEIPCTIA</sequence>
<evidence type="ECO:0000256" key="6">
    <source>
        <dbReference type="SAM" id="SignalP"/>
    </source>
</evidence>
<comment type="subcellular location">
    <subcellularLocation>
        <location evidence="1">Secreted</location>
    </subcellularLocation>
</comment>
<dbReference type="Gene3D" id="2.60.40.770">
    <property type="match status" value="1"/>
</dbReference>
<evidence type="ECO:0000313" key="8">
    <source>
        <dbReference type="EMBL" id="QAX87815.1"/>
    </source>
</evidence>
<dbReference type="GO" id="GO:0005576">
    <property type="term" value="C:extracellular region"/>
    <property type="evidence" value="ECO:0007669"/>
    <property type="project" value="UniProtKB-SubCell"/>
</dbReference>
<dbReference type="GO" id="GO:0032367">
    <property type="term" value="P:intracellular cholesterol transport"/>
    <property type="evidence" value="ECO:0007669"/>
    <property type="project" value="InterPro"/>
</dbReference>
<dbReference type="InterPro" id="IPR033916">
    <property type="entry name" value="ML_Npc2-like"/>
</dbReference>
<evidence type="ECO:0000256" key="4">
    <source>
        <dbReference type="ARBA" id="ARBA00022729"/>
    </source>
</evidence>